<protein>
    <submittedName>
        <fullName evidence="6">Nickel transporter</fullName>
    </submittedName>
</protein>
<dbReference type="InterPro" id="IPR011060">
    <property type="entry name" value="RibuloseP-bd_barrel"/>
</dbReference>
<dbReference type="InterPro" id="IPR013785">
    <property type="entry name" value="Aldolase_TIM"/>
</dbReference>
<dbReference type="SUPFAM" id="SSF51366">
    <property type="entry name" value="Ribulose-phoshate binding barrel"/>
    <property type="match status" value="1"/>
</dbReference>
<comment type="caution">
    <text evidence="6">The sequence shown here is derived from an EMBL/GenBank/DDBJ whole genome shotgun (WGS) entry which is preliminary data.</text>
</comment>
<dbReference type="OrthoDB" id="8535539at2"/>
<evidence type="ECO:0000313" key="6">
    <source>
        <dbReference type="EMBL" id="PRD52524.1"/>
    </source>
</evidence>
<comment type="pathway">
    <text evidence="4">Amino-acid biosynthesis.</text>
</comment>
<dbReference type="GO" id="GO:0000105">
    <property type="term" value="P:L-histidine biosynthetic process"/>
    <property type="evidence" value="ECO:0007669"/>
    <property type="project" value="UniProtKB-KW"/>
</dbReference>
<dbReference type="CDD" id="cd04723">
    <property type="entry name" value="HisA_HisF"/>
    <property type="match status" value="1"/>
</dbReference>
<organism evidence="6 7">
    <name type="scientific">Phyllobacterium myrsinacearum</name>
    <dbReference type="NCBI Taxonomy" id="28101"/>
    <lineage>
        <taxon>Bacteria</taxon>
        <taxon>Pseudomonadati</taxon>
        <taxon>Pseudomonadota</taxon>
        <taxon>Alphaproteobacteria</taxon>
        <taxon>Hyphomicrobiales</taxon>
        <taxon>Phyllobacteriaceae</taxon>
        <taxon>Phyllobacterium</taxon>
    </lineage>
</organism>
<evidence type="ECO:0000256" key="2">
    <source>
        <dbReference type="ARBA" id="ARBA00022605"/>
    </source>
</evidence>
<dbReference type="EMBL" id="PVBT01000004">
    <property type="protein sequence ID" value="PRD52524.1"/>
    <property type="molecule type" value="Genomic_DNA"/>
</dbReference>
<dbReference type="Pfam" id="PF00977">
    <property type="entry name" value="His_biosynth"/>
    <property type="match status" value="1"/>
</dbReference>
<dbReference type="AlphaFoldDB" id="A0A2S9JHU0"/>
<dbReference type="RefSeq" id="WP_105735034.1">
    <property type="nucleotide sequence ID" value="NZ_PVBT01000004.1"/>
</dbReference>
<proteinExistence type="inferred from homology"/>
<sequence>MSAAHIPTGDQGLSFAGKSGFHGCIIPWILLVHIIPVLDIKDGLVVRAHMGNRAAYRPIETPLSPTADILDVAQGLRQLYPFPAFYVAELDAIQQGLAPGTLERLKPLVAVADVWLDAGFASLHQLEGVLTMEGVRPVLGSESQTDTSVLGHLSGNPRLVLSLDFRGDEFLGPSELFENADLWPSRVIVMTLRRVGSNSGPDFERLTEIKRRAGDRAVIAAGGIRHATDLEQLEALGISAALVATSLHNGSLAPETISSLMSGNESGTG</sequence>
<dbReference type="Proteomes" id="UP000238563">
    <property type="component" value="Unassembled WGS sequence"/>
</dbReference>
<gene>
    <name evidence="6" type="ORF">C5750_15755</name>
</gene>
<keyword evidence="2 5" id="KW-0028">Amino-acid biosynthesis</keyword>
<evidence type="ECO:0000256" key="4">
    <source>
        <dbReference type="ARBA" id="ARBA00029440"/>
    </source>
</evidence>
<evidence type="ECO:0000256" key="3">
    <source>
        <dbReference type="ARBA" id="ARBA00023102"/>
    </source>
</evidence>
<reference evidence="6 7" key="1">
    <citation type="submission" date="2018-02" db="EMBL/GenBank/DDBJ databases">
        <title>The draft genome of Phyllobacterium myrsinacearum DSM5892.</title>
        <authorList>
            <person name="Li L."/>
            <person name="Liu L."/>
            <person name="Zhang X."/>
            <person name="Wang T."/>
        </authorList>
    </citation>
    <scope>NUCLEOTIDE SEQUENCE [LARGE SCALE GENOMIC DNA]</scope>
    <source>
        <strain evidence="6 7">DSM 5892</strain>
    </source>
</reference>
<keyword evidence="3 5" id="KW-0368">Histidine biosynthesis</keyword>
<dbReference type="Gene3D" id="3.20.20.70">
    <property type="entry name" value="Aldolase class I"/>
    <property type="match status" value="1"/>
</dbReference>
<accession>A0A2S9JHU0</accession>
<evidence type="ECO:0000256" key="5">
    <source>
        <dbReference type="RuleBase" id="RU003657"/>
    </source>
</evidence>
<comment type="similarity">
    <text evidence="1 5">Belongs to the HisA/HisF family.</text>
</comment>
<name>A0A2S9JHU0_9HYPH</name>
<keyword evidence="7" id="KW-1185">Reference proteome</keyword>
<evidence type="ECO:0000313" key="7">
    <source>
        <dbReference type="Proteomes" id="UP000238563"/>
    </source>
</evidence>
<dbReference type="InterPro" id="IPR006062">
    <property type="entry name" value="His_biosynth"/>
</dbReference>
<evidence type="ECO:0000256" key="1">
    <source>
        <dbReference type="ARBA" id="ARBA00009667"/>
    </source>
</evidence>